<dbReference type="GO" id="GO:0003697">
    <property type="term" value="F:single-stranded DNA binding"/>
    <property type="evidence" value="ECO:0007669"/>
    <property type="project" value="TreeGrafter"/>
</dbReference>
<dbReference type="Pfam" id="PF17855">
    <property type="entry name" value="MCM_lid"/>
    <property type="match status" value="1"/>
</dbReference>
<evidence type="ECO:0000313" key="7">
    <source>
        <dbReference type="Proteomes" id="UP000011081"/>
    </source>
</evidence>
<keyword evidence="1 4" id="KW-0547">Nucleotide-binding</keyword>
<dbReference type="PROSITE" id="PS50051">
    <property type="entry name" value="MCM_2"/>
    <property type="match status" value="1"/>
</dbReference>
<reference evidence="7" key="1">
    <citation type="submission" date="2011-03" db="EMBL/GenBank/DDBJ databases">
        <title>The genome sequence of Vavraia culicis strain floridensis.</title>
        <authorList>
            <consortium name="The Broad Institute Genome Sequencing Platform"/>
            <person name="Cuomo C."/>
            <person name="Becnel J."/>
            <person name="Sanscrainte N."/>
            <person name="Young S.K."/>
            <person name="Zeng Q."/>
            <person name="Gargeya S."/>
            <person name="Fitzgerald M."/>
            <person name="Haas B."/>
            <person name="Abouelleil A."/>
            <person name="Alvarado L."/>
            <person name="Arachchi H.M."/>
            <person name="Berlin A."/>
            <person name="Chapman S.B."/>
            <person name="Gearin G."/>
            <person name="Goldberg J."/>
            <person name="Griggs A."/>
            <person name="Gujja S."/>
            <person name="Hansen M."/>
            <person name="Heiman D."/>
            <person name="Howarth C."/>
            <person name="Larimer J."/>
            <person name="Lui A."/>
            <person name="MacDonald P.J.P."/>
            <person name="McCowen C."/>
            <person name="Montmayeur A."/>
            <person name="Murphy C."/>
            <person name="Neiman D."/>
            <person name="Pearson M."/>
            <person name="Priest M."/>
            <person name="Roberts A."/>
            <person name="Saif S."/>
            <person name="Shea T."/>
            <person name="Sisk P."/>
            <person name="Stolte C."/>
            <person name="Sykes S."/>
            <person name="Wortman J."/>
            <person name="Nusbaum C."/>
            <person name="Birren B."/>
        </authorList>
    </citation>
    <scope>NUCLEOTIDE SEQUENCE [LARGE SCALE GENOMIC DNA]</scope>
    <source>
        <strain evidence="7">floridensis</strain>
    </source>
</reference>
<dbReference type="GO" id="GO:0016787">
    <property type="term" value="F:hydrolase activity"/>
    <property type="evidence" value="ECO:0007669"/>
    <property type="project" value="UniProtKB-KW"/>
</dbReference>
<dbReference type="InterPro" id="IPR027417">
    <property type="entry name" value="P-loop_NTPase"/>
</dbReference>
<keyword evidence="7" id="KW-1185">Reference proteome</keyword>
<dbReference type="PANTHER" id="PTHR11630:SF48">
    <property type="entry name" value="DNA HELICASE MCM9"/>
    <property type="match status" value="1"/>
</dbReference>
<dbReference type="GO" id="GO:0000724">
    <property type="term" value="P:double-strand break repair via homologous recombination"/>
    <property type="evidence" value="ECO:0007669"/>
    <property type="project" value="TreeGrafter"/>
</dbReference>
<dbReference type="Gene3D" id="3.40.50.300">
    <property type="entry name" value="P-loop containing nucleotide triphosphate hydrolases"/>
    <property type="match status" value="1"/>
</dbReference>
<accession>L2GYG1</accession>
<dbReference type="VEuPathDB" id="MicrosporidiaDB:VCUG_00373"/>
<dbReference type="Gene3D" id="2.40.50.140">
    <property type="entry name" value="Nucleic acid-binding proteins"/>
    <property type="match status" value="1"/>
</dbReference>
<dbReference type="InterPro" id="IPR001208">
    <property type="entry name" value="MCM_dom"/>
</dbReference>
<dbReference type="InterPro" id="IPR031327">
    <property type="entry name" value="MCM"/>
</dbReference>
<dbReference type="InterPro" id="IPR041562">
    <property type="entry name" value="MCM_lid"/>
</dbReference>
<evidence type="ECO:0000256" key="4">
    <source>
        <dbReference type="RuleBase" id="RU004070"/>
    </source>
</evidence>
<proteinExistence type="inferred from homology"/>
<dbReference type="RefSeq" id="XP_008073392.1">
    <property type="nucleotide sequence ID" value="XM_008075201.1"/>
</dbReference>
<dbReference type="Gene3D" id="2.20.28.10">
    <property type="match status" value="1"/>
</dbReference>
<dbReference type="GO" id="GO:0031261">
    <property type="term" value="C:DNA replication preinitiation complex"/>
    <property type="evidence" value="ECO:0007669"/>
    <property type="project" value="UniProtKB-ARBA"/>
</dbReference>
<dbReference type="PRINTS" id="PR01657">
    <property type="entry name" value="MCMFAMILY"/>
</dbReference>
<evidence type="ECO:0000259" key="5">
    <source>
        <dbReference type="PROSITE" id="PS50051"/>
    </source>
</evidence>
<dbReference type="OMA" id="ACATREN"/>
<dbReference type="InParanoid" id="L2GYG1"/>
<dbReference type="EMBL" id="GL877407">
    <property type="protein sequence ID" value="ELA48135.1"/>
    <property type="molecule type" value="Genomic_DNA"/>
</dbReference>
<keyword evidence="3 4" id="KW-0238">DNA-binding</keyword>
<dbReference type="Proteomes" id="UP000011081">
    <property type="component" value="Unassembled WGS sequence"/>
</dbReference>
<gene>
    <name evidence="6" type="ORF">VCUG_00373</name>
</gene>
<keyword evidence="2 4" id="KW-0067">ATP-binding</keyword>
<dbReference type="OrthoDB" id="6274823at2759"/>
<name>L2GYG1_VAVCU</name>
<dbReference type="HOGENOM" id="CLU_000995_7_2_1"/>
<comment type="similarity">
    <text evidence="4">Belongs to the MCM family.</text>
</comment>
<dbReference type="SUPFAM" id="SSF52540">
    <property type="entry name" value="P-loop containing nucleoside triphosphate hydrolases"/>
    <property type="match status" value="1"/>
</dbReference>
<dbReference type="PANTHER" id="PTHR11630">
    <property type="entry name" value="DNA REPLICATION LICENSING FACTOR MCM FAMILY MEMBER"/>
    <property type="match status" value="1"/>
</dbReference>
<evidence type="ECO:0000313" key="6">
    <source>
        <dbReference type="EMBL" id="ELA48135.1"/>
    </source>
</evidence>
<dbReference type="AlphaFoldDB" id="L2GYG1"/>
<dbReference type="Pfam" id="PF17207">
    <property type="entry name" value="MCM_OB"/>
    <property type="match status" value="1"/>
</dbReference>
<evidence type="ECO:0000256" key="1">
    <source>
        <dbReference type="ARBA" id="ARBA00022741"/>
    </source>
</evidence>
<dbReference type="GO" id="GO:0017116">
    <property type="term" value="F:single-stranded DNA helicase activity"/>
    <property type="evidence" value="ECO:0007669"/>
    <property type="project" value="TreeGrafter"/>
</dbReference>
<dbReference type="SMART" id="SM00382">
    <property type="entry name" value="AAA"/>
    <property type="match status" value="1"/>
</dbReference>
<protein>
    <recommendedName>
        <fullName evidence="5">MCM C-terminal AAA(+) ATPase domain-containing protein</fullName>
    </recommendedName>
</protein>
<dbReference type="GO" id="GO:0005656">
    <property type="term" value="C:nuclear pre-replicative complex"/>
    <property type="evidence" value="ECO:0007669"/>
    <property type="project" value="UniProtKB-ARBA"/>
</dbReference>
<dbReference type="InterPro" id="IPR033762">
    <property type="entry name" value="MCM_OB"/>
</dbReference>
<dbReference type="InterPro" id="IPR003593">
    <property type="entry name" value="AAA+_ATPase"/>
</dbReference>
<evidence type="ECO:0000256" key="2">
    <source>
        <dbReference type="ARBA" id="ARBA00022840"/>
    </source>
</evidence>
<dbReference type="GO" id="GO:0043596">
    <property type="term" value="C:nuclear replication fork"/>
    <property type="evidence" value="ECO:0007669"/>
    <property type="project" value="UniProtKB-ARBA"/>
</dbReference>
<dbReference type="GO" id="GO:0042555">
    <property type="term" value="C:MCM complex"/>
    <property type="evidence" value="ECO:0007669"/>
    <property type="project" value="UniProtKB-ARBA"/>
</dbReference>
<dbReference type="SUPFAM" id="SSF50249">
    <property type="entry name" value="Nucleic acid-binding proteins"/>
    <property type="match status" value="1"/>
</dbReference>
<dbReference type="GO" id="GO:0005524">
    <property type="term" value="F:ATP binding"/>
    <property type="evidence" value="ECO:0007669"/>
    <property type="project" value="UniProtKB-KW"/>
</dbReference>
<organism evidence="6 7">
    <name type="scientific">Vavraia culicis (isolate floridensis)</name>
    <name type="common">Microsporidian parasite</name>
    <dbReference type="NCBI Taxonomy" id="948595"/>
    <lineage>
        <taxon>Eukaryota</taxon>
        <taxon>Fungi</taxon>
        <taxon>Fungi incertae sedis</taxon>
        <taxon>Microsporidia</taxon>
        <taxon>Pleistophoridae</taxon>
        <taxon>Vavraia</taxon>
    </lineage>
</organism>
<sequence length="546" mass="62756">MDVPSEFYSFPEIDMLRLCNRFPAFAHNFVRNNHLFYDTVVDKKIKNVPPSLLLKRFPRCDKINHLVLLRGTIIKVNPILLKDVEQSYRCLYCDHSEIVKLANYKKKRKIICEKCGKNDFKVDEVFTKAKNCQIIRIQDIGNPQTMSDTIEILITGEQAGKFLPGENIEVLGIVRLKWPLLKMNEKLSPVIYLQSHSIRRTERKERLRFEGLNDFMNVECFDKQRFLLKNFMNEIVGCENVKLGILLSVIGKKKKDKETRNNSHIMLVGTPGTGKSHFLRSIAHLAHSVSINGIGTSEAGLTTCAVKQGKEWLLEAGALILADNGICCIDAFDALPLYDKRGLLEVMEQQTLSVAKAGLVSTLNARCSVIAAYNISYYDMCKSICENLRISSPLVSRFDLIFLIDEKYEHDYVISQKVLTRSEIKHKKQHWNLGILKDFLETVRNNETDVNIEATNLINTYFKWRRTQKTEMFTIRNLESILRLSESHAKLLGKAVLDEDSVMTAIFLIESSLWKSQKIELDTKRIFIDKEYFGAKAQEMRALMNN</sequence>
<dbReference type="STRING" id="948595.L2GYG1"/>
<evidence type="ECO:0000256" key="3">
    <source>
        <dbReference type="ARBA" id="ARBA00023125"/>
    </source>
</evidence>
<feature type="domain" description="MCM C-terminal AAA(+) ATPase" evidence="5">
    <location>
        <begin position="227"/>
        <end position="409"/>
    </location>
</feature>
<dbReference type="SMART" id="SM00350">
    <property type="entry name" value="MCM"/>
    <property type="match status" value="1"/>
</dbReference>
<dbReference type="InterPro" id="IPR012340">
    <property type="entry name" value="NA-bd_OB-fold"/>
</dbReference>
<dbReference type="Pfam" id="PF00493">
    <property type="entry name" value="MCM"/>
    <property type="match status" value="1"/>
</dbReference>
<dbReference type="GeneID" id="19878260"/>
<dbReference type="GO" id="GO:0006279">
    <property type="term" value="P:premeiotic DNA replication"/>
    <property type="evidence" value="ECO:0007669"/>
    <property type="project" value="UniProtKB-ARBA"/>
</dbReference>